<keyword evidence="1" id="KW-0732">Signal</keyword>
<evidence type="ECO:0000256" key="1">
    <source>
        <dbReference type="SAM" id="SignalP"/>
    </source>
</evidence>
<comment type="caution">
    <text evidence="2">The sequence shown here is derived from an EMBL/GenBank/DDBJ whole genome shotgun (WGS) entry which is preliminary data.</text>
</comment>
<feature type="chain" id="PRO_5031151179" description="Histidine kinase" evidence="1">
    <location>
        <begin position="22"/>
        <end position="83"/>
    </location>
</feature>
<keyword evidence="3" id="KW-1185">Reference proteome</keyword>
<protein>
    <recommendedName>
        <fullName evidence="4">Histidine kinase</fullName>
    </recommendedName>
</protein>
<gene>
    <name evidence="2" type="ORF">GGR24_000885</name>
</gene>
<evidence type="ECO:0000313" key="3">
    <source>
        <dbReference type="Proteomes" id="UP000528964"/>
    </source>
</evidence>
<organism evidence="2 3">
    <name type="scientific">Hansschlegelia beijingensis</name>
    <dbReference type="NCBI Taxonomy" id="1133344"/>
    <lineage>
        <taxon>Bacteria</taxon>
        <taxon>Pseudomonadati</taxon>
        <taxon>Pseudomonadota</taxon>
        <taxon>Alphaproteobacteria</taxon>
        <taxon>Hyphomicrobiales</taxon>
        <taxon>Methylopilaceae</taxon>
        <taxon>Hansschlegelia</taxon>
    </lineage>
</organism>
<dbReference type="Proteomes" id="UP000528964">
    <property type="component" value="Unassembled WGS sequence"/>
</dbReference>
<evidence type="ECO:0000313" key="2">
    <source>
        <dbReference type="EMBL" id="MBB3972252.1"/>
    </source>
</evidence>
<sequence>MMKVFLLAAAGLAFAGATAQADEASDCDAGIAMIRAEAAGSHPPAVADSLKTALRVAEREQGEKEYDECLDAIDDAKKALNKK</sequence>
<reference evidence="2 3" key="1">
    <citation type="submission" date="2020-08" db="EMBL/GenBank/DDBJ databases">
        <title>Genomic Encyclopedia of Type Strains, Phase IV (KMG-IV): sequencing the most valuable type-strain genomes for metagenomic binning, comparative biology and taxonomic classification.</title>
        <authorList>
            <person name="Goeker M."/>
        </authorList>
    </citation>
    <scope>NUCLEOTIDE SEQUENCE [LARGE SCALE GENOMIC DNA]</scope>
    <source>
        <strain evidence="2 3">DSM 25481</strain>
    </source>
</reference>
<proteinExistence type="predicted"/>
<evidence type="ECO:0008006" key="4">
    <source>
        <dbReference type="Google" id="ProtNLM"/>
    </source>
</evidence>
<feature type="signal peptide" evidence="1">
    <location>
        <begin position="1"/>
        <end position="21"/>
    </location>
</feature>
<name>A0A7W6D1B7_9HYPH</name>
<dbReference type="EMBL" id="JACIDR010000001">
    <property type="protein sequence ID" value="MBB3972252.1"/>
    <property type="molecule type" value="Genomic_DNA"/>
</dbReference>
<dbReference type="AlphaFoldDB" id="A0A7W6D1B7"/>
<accession>A0A7W6D1B7</accession>